<comment type="caution">
    <text evidence="2">The sequence shown here is derived from an EMBL/GenBank/DDBJ whole genome shotgun (WGS) entry which is preliminary data.</text>
</comment>
<protein>
    <submittedName>
        <fullName evidence="2">Uncharacterized protein</fullName>
    </submittedName>
</protein>
<keyword evidence="3" id="KW-1185">Reference proteome</keyword>
<proteinExistence type="predicted"/>
<organism evidence="2 3">
    <name type="scientific">Elysia chlorotica</name>
    <name type="common">Eastern emerald elysia</name>
    <name type="synonym">Sea slug</name>
    <dbReference type="NCBI Taxonomy" id="188477"/>
    <lineage>
        <taxon>Eukaryota</taxon>
        <taxon>Metazoa</taxon>
        <taxon>Spiralia</taxon>
        <taxon>Lophotrochozoa</taxon>
        <taxon>Mollusca</taxon>
        <taxon>Gastropoda</taxon>
        <taxon>Heterobranchia</taxon>
        <taxon>Euthyneura</taxon>
        <taxon>Panpulmonata</taxon>
        <taxon>Sacoglossa</taxon>
        <taxon>Placobranchoidea</taxon>
        <taxon>Plakobranchidae</taxon>
        <taxon>Elysia</taxon>
    </lineage>
</organism>
<feature type="non-terminal residue" evidence="2">
    <location>
        <position position="191"/>
    </location>
</feature>
<dbReference type="EMBL" id="RQTK01000011">
    <property type="protein sequence ID" value="RUS91470.1"/>
    <property type="molecule type" value="Genomic_DNA"/>
</dbReference>
<evidence type="ECO:0000256" key="1">
    <source>
        <dbReference type="SAM" id="MobiDB-lite"/>
    </source>
</evidence>
<feature type="compositionally biased region" description="Polar residues" evidence="1">
    <location>
        <begin position="147"/>
        <end position="157"/>
    </location>
</feature>
<evidence type="ECO:0000313" key="2">
    <source>
        <dbReference type="EMBL" id="RUS91470.1"/>
    </source>
</evidence>
<feature type="compositionally biased region" description="Low complexity" evidence="1">
    <location>
        <begin position="88"/>
        <end position="111"/>
    </location>
</feature>
<sequence>MWLTRTQTLAKFGASARTAAGAVRAKMLLTGTSVQNSHLFSSVVKPLPVPARLHGNSWKYTVAMMTRFPARNFRIQTSMSDKVPAELSSSSSFSASSSSSSYSPSSSSSPPGAVPDSTNELLPERSGSRSRPNALARSSPVPHRRISTGTPQENSVLGYQDYADANASTGAGASASAVNEQVQIRRAGLSD</sequence>
<evidence type="ECO:0000313" key="3">
    <source>
        <dbReference type="Proteomes" id="UP000271974"/>
    </source>
</evidence>
<dbReference type="AlphaFoldDB" id="A0A433UC53"/>
<accession>A0A433UC53</accession>
<reference evidence="2 3" key="1">
    <citation type="submission" date="2019-01" db="EMBL/GenBank/DDBJ databases">
        <title>A draft genome assembly of the solar-powered sea slug Elysia chlorotica.</title>
        <authorList>
            <person name="Cai H."/>
            <person name="Li Q."/>
            <person name="Fang X."/>
            <person name="Li J."/>
            <person name="Curtis N.E."/>
            <person name="Altenburger A."/>
            <person name="Shibata T."/>
            <person name="Feng M."/>
            <person name="Maeda T."/>
            <person name="Schwartz J.A."/>
            <person name="Shigenobu S."/>
            <person name="Lundholm N."/>
            <person name="Nishiyama T."/>
            <person name="Yang H."/>
            <person name="Hasebe M."/>
            <person name="Li S."/>
            <person name="Pierce S.K."/>
            <person name="Wang J."/>
        </authorList>
    </citation>
    <scope>NUCLEOTIDE SEQUENCE [LARGE SCALE GENOMIC DNA]</scope>
    <source>
        <strain evidence="2">EC2010</strain>
        <tissue evidence="2">Whole organism of an adult</tissue>
    </source>
</reference>
<name>A0A433UC53_ELYCH</name>
<feature type="region of interest" description="Disordered" evidence="1">
    <location>
        <begin position="87"/>
        <end position="161"/>
    </location>
</feature>
<dbReference type="Proteomes" id="UP000271974">
    <property type="component" value="Unassembled WGS sequence"/>
</dbReference>
<gene>
    <name evidence="2" type="ORF">EGW08_000794</name>
</gene>